<protein>
    <recommendedName>
        <fullName evidence="2">DnaT DNA-binding domain-containing protein</fullName>
    </recommendedName>
</protein>
<dbReference type="EMBL" id="PRLP01000015">
    <property type="protein sequence ID" value="PPC78373.1"/>
    <property type="molecule type" value="Genomic_DNA"/>
</dbReference>
<feature type="region of interest" description="Disordered" evidence="1">
    <location>
        <begin position="120"/>
        <end position="140"/>
    </location>
</feature>
<evidence type="ECO:0000313" key="3">
    <source>
        <dbReference type="EMBL" id="PPC78373.1"/>
    </source>
</evidence>
<feature type="domain" description="DnaT DNA-binding" evidence="2">
    <location>
        <begin position="177"/>
        <end position="245"/>
    </location>
</feature>
<evidence type="ECO:0000313" key="4">
    <source>
        <dbReference type="Proteomes" id="UP000238196"/>
    </source>
</evidence>
<comment type="caution">
    <text evidence="3">The sequence shown here is derived from an EMBL/GenBank/DDBJ whole genome shotgun (WGS) entry which is preliminary data.</text>
</comment>
<name>A0A2S5KUI4_9PROT</name>
<evidence type="ECO:0000256" key="1">
    <source>
        <dbReference type="SAM" id="MobiDB-lite"/>
    </source>
</evidence>
<evidence type="ECO:0000259" key="2">
    <source>
        <dbReference type="Pfam" id="PF17948"/>
    </source>
</evidence>
<dbReference type="InterPro" id="IPR040480">
    <property type="entry name" value="DnaT_DNA_bind"/>
</dbReference>
<proteinExistence type="predicted"/>
<sequence>MSIFPEPPILLYPSLAIRVGLEEAVLLGIYHQCAAAWGARQQGEHYFLLTQQQWLQLVPFWDEDTLARITHSLVQQGYIEARWEQRSVLRLRIFEQQVSKREFVEEEPVSPVRPMQSLANELRQQSSLSTPTPTPTPTPILPNFGGSVGWPKRTEQPVDALEAIFAQKAAQNQQYQTLSLDWRPSETVLSMLEQHHRIGTDFSLACLDEFLVFWAEQEKRKAPAGWDQAFMKWVKREWIRQQSKGNNQTAGQGSSEQVVNGQGRKRTREDREQVRQNLLDINNLDW</sequence>
<feature type="compositionally biased region" description="Polar residues" evidence="1">
    <location>
        <begin position="242"/>
        <end position="260"/>
    </location>
</feature>
<organism evidence="3 4">
    <name type="scientific">Proteobacteria bacterium 228</name>
    <dbReference type="NCBI Taxonomy" id="2083153"/>
    <lineage>
        <taxon>Bacteria</taxon>
        <taxon>Pseudomonadati</taxon>
        <taxon>Pseudomonadota</taxon>
    </lineage>
</organism>
<dbReference type="OrthoDB" id="5718012at2"/>
<dbReference type="Gene3D" id="1.10.8.1180">
    <property type="match status" value="1"/>
</dbReference>
<feature type="compositionally biased region" description="Polar residues" evidence="1">
    <location>
        <begin position="120"/>
        <end position="129"/>
    </location>
</feature>
<dbReference type="Pfam" id="PF17948">
    <property type="entry name" value="DnaT"/>
    <property type="match status" value="1"/>
</dbReference>
<accession>A0A2S5KUI4</accession>
<dbReference type="Proteomes" id="UP000238196">
    <property type="component" value="Unassembled WGS sequence"/>
</dbReference>
<reference evidence="3 4" key="1">
    <citation type="submission" date="2018-02" db="EMBL/GenBank/DDBJ databases">
        <title>novel marine gammaproteobacteria from coastal saline agro ecosystem.</title>
        <authorList>
            <person name="Krishnan R."/>
            <person name="Ramesh Kumar N."/>
        </authorList>
    </citation>
    <scope>NUCLEOTIDE SEQUENCE [LARGE SCALE GENOMIC DNA]</scope>
    <source>
        <strain evidence="3 4">228</strain>
    </source>
</reference>
<feature type="region of interest" description="Disordered" evidence="1">
    <location>
        <begin position="242"/>
        <end position="274"/>
    </location>
</feature>
<dbReference type="AlphaFoldDB" id="A0A2S5KUI4"/>
<gene>
    <name evidence="3" type="ORF">C4K68_04770</name>
</gene>